<dbReference type="Proteomes" id="UP001164929">
    <property type="component" value="Chromosome 14"/>
</dbReference>
<feature type="region of interest" description="Disordered" evidence="1">
    <location>
        <begin position="60"/>
        <end position="79"/>
    </location>
</feature>
<evidence type="ECO:0000313" key="3">
    <source>
        <dbReference type="Proteomes" id="UP001164929"/>
    </source>
</evidence>
<keyword evidence="3" id="KW-1185">Reference proteome</keyword>
<sequence>MMMSQGGEYLRLFVPLSKSVLEKEEVKYIDRKLLVGTCQHFVFCASIKLLKTHSSEDLHPPQFAAPGTGSKGHDISTCR</sequence>
<proteinExistence type="predicted"/>
<dbReference type="AlphaFoldDB" id="A0AAD6LU42"/>
<gene>
    <name evidence="2" type="ORF">NC653_033565</name>
</gene>
<name>A0AAD6LU42_9ROSI</name>
<protein>
    <submittedName>
        <fullName evidence="2">Uncharacterized protein</fullName>
    </submittedName>
</protein>
<reference evidence="2" key="1">
    <citation type="journal article" date="2023" name="Mol. Ecol. Resour.">
        <title>Chromosome-level genome assembly of a triploid poplar Populus alba 'Berolinensis'.</title>
        <authorList>
            <person name="Chen S."/>
            <person name="Yu Y."/>
            <person name="Wang X."/>
            <person name="Wang S."/>
            <person name="Zhang T."/>
            <person name="Zhou Y."/>
            <person name="He R."/>
            <person name="Meng N."/>
            <person name="Wang Y."/>
            <person name="Liu W."/>
            <person name="Liu Z."/>
            <person name="Liu J."/>
            <person name="Guo Q."/>
            <person name="Huang H."/>
            <person name="Sederoff R.R."/>
            <person name="Wang G."/>
            <person name="Qu G."/>
            <person name="Chen S."/>
        </authorList>
    </citation>
    <scope>NUCLEOTIDE SEQUENCE</scope>
    <source>
        <strain evidence="2">SC-2020</strain>
    </source>
</reference>
<evidence type="ECO:0000313" key="2">
    <source>
        <dbReference type="EMBL" id="KAJ6973272.1"/>
    </source>
</evidence>
<organism evidence="2 3">
    <name type="scientific">Populus alba x Populus x berolinensis</name>
    <dbReference type="NCBI Taxonomy" id="444605"/>
    <lineage>
        <taxon>Eukaryota</taxon>
        <taxon>Viridiplantae</taxon>
        <taxon>Streptophyta</taxon>
        <taxon>Embryophyta</taxon>
        <taxon>Tracheophyta</taxon>
        <taxon>Spermatophyta</taxon>
        <taxon>Magnoliopsida</taxon>
        <taxon>eudicotyledons</taxon>
        <taxon>Gunneridae</taxon>
        <taxon>Pentapetalae</taxon>
        <taxon>rosids</taxon>
        <taxon>fabids</taxon>
        <taxon>Malpighiales</taxon>
        <taxon>Salicaceae</taxon>
        <taxon>Saliceae</taxon>
        <taxon>Populus</taxon>
    </lineage>
</organism>
<dbReference type="EMBL" id="JAQIZT010000014">
    <property type="protein sequence ID" value="KAJ6973272.1"/>
    <property type="molecule type" value="Genomic_DNA"/>
</dbReference>
<evidence type="ECO:0000256" key="1">
    <source>
        <dbReference type="SAM" id="MobiDB-lite"/>
    </source>
</evidence>
<comment type="caution">
    <text evidence="2">The sequence shown here is derived from an EMBL/GenBank/DDBJ whole genome shotgun (WGS) entry which is preliminary data.</text>
</comment>
<accession>A0AAD6LU42</accession>